<organism evidence="1 2">
    <name type="scientific">Lutimaribacter saemankumensis</name>
    <dbReference type="NCBI Taxonomy" id="490829"/>
    <lineage>
        <taxon>Bacteria</taxon>
        <taxon>Pseudomonadati</taxon>
        <taxon>Pseudomonadota</taxon>
        <taxon>Alphaproteobacteria</taxon>
        <taxon>Rhodobacterales</taxon>
        <taxon>Roseobacteraceae</taxon>
        <taxon>Lutimaribacter</taxon>
    </lineage>
</organism>
<keyword evidence="2" id="KW-1185">Reference proteome</keyword>
<accession>A0A1G8S634</accession>
<sequence length="51" mass="6144">MTRKRYKRQKKGAGRHVQFQEWLQQTEAWATLTPGPRALCIELKTPFQWNE</sequence>
<name>A0A1G8S634_9RHOB</name>
<evidence type="ECO:0000313" key="2">
    <source>
        <dbReference type="Proteomes" id="UP000199340"/>
    </source>
</evidence>
<dbReference type="Proteomes" id="UP000199340">
    <property type="component" value="Unassembled WGS sequence"/>
</dbReference>
<dbReference type="STRING" id="490829.SAMN05421850_110137"/>
<evidence type="ECO:0000313" key="1">
    <source>
        <dbReference type="EMBL" id="SDJ24689.1"/>
    </source>
</evidence>
<dbReference type="RefSeq" id="WP_245723434.1">
    <property type="nucleotide sequence ID" value="NZ_FNEB01000010.1"/>
</dbReference>
<dbReference type="AlphaFoldDB" id="A0A1G8S634"/>
<proteinExistence type="predicted"/>
<reference evidence="1 2" key="1">
    <citation type="submission" date="2016-10" db="EMBL/GenBank/DDBJ databases">
        <authorList>
            <person name="de Groot N.N."/>
        </authorList>
    </citation>
    <scope>NUCLEOTIDE SEQUENCE [LARGE SCALE GENOMIC DNA]</scope>
    <source>
        <strain evidence="1 2">DSM 28010</strain>
    </source>
</reference>
<protein>
    <submittedName>
        <fullName evidence="1">Uncharacterized protein</fullName>
    </submittedName>
</protein>
<gene>
    <name evidence="1" type="ORF">SAMN05421850_110137</name>
</gene>
<dbReference type="EMBL" id="FNEB01000010">
    <property type="protein sequence ID" value="SDJ24689.1"/>
    <property type="molecule type" value="Genomic_DNA"/>
</dbReference>